<dbReference type="AlphaFoldDB" id="A0AAJ1IF43"/>
<proteinExistence type="predicted"/>
<dbReference type="InterPro" id="IPR006379">
    <property type="entry name" value="HAD-SF_hydro_IIB"/>
</dbReference>
<dbReference type="PANTHER" id="PTHR10000:SF8">
    <property type="entry name" value="HAD SUPERFAMILY HYDROLASE-LIKE, TYPE 3"/>
    <property type="match status" value="1"/>
</dbReference>
<dbReference type="InterPro" id="IPR023214">
    <property type="entry name" value="HAD_sf"/>
</dbReference>
<gene>
    <name evidence="1" type="ORF">PQJ61_15250</name>
</gene>
<protein>
    <submittedName>
        <fullName evidence="1">HAD-IIB family hydrolase</fullName>
    </submittedName>
</protein>
<dbReference type="SUPFAM" id="SSF56784">
    <property type="entry name" value="HAD-like"/>
    <property type="match status" value="1"/>
</dbReference>
<dbReference type="GO" id="GO:0016791">
    <property type="term" value="F:phosphatase activity"/>
    <property type="evidence" value="ECO:0007669"/>
    <property type="project" value="TreeGrafter"/>
</dbReference>
<comment type="caution">
    <text evidence="1">The sequence shown here is derived from an EMBL/GenBank/DDBJ whole genome shotgun (WGS) entry which is preliminary data.</text>
</comment>
<dbReference type="GO" id="GO:0000287">
    <property type="term" value="F:magnesium ion binding"/>
    <property type="evidence" value="ECO:0007669"/>
    <property type="project" value="TreeGrafter"/>
</dbReference>
<dbReference type="NCBIfam" id="TIGR01484">
    <property type="entry name" value="HAD-SF-IIB"/>
    <property type="match status" value="1"/>
</dbReference>
<sequence>MKPLKDFIRPEAGIKYVLTDIDDTLTSNGKLESEAYAAMWKLHDAGIRVIPVTGRPAGWCDMIIRQWPVDAVIGENGAFAYFFEDSQLKSFVHPSVADGESIKKLENIYATVKEEIPLVRRARDQFARIYDLAIDFNEDPPKLGYQTAVKIRDICEEFGAEAKISSIHVNTWFGNYSKRDTAILFMKERYGLSEDEFMEQAVFCGDSPNDEPMFGYLPISFAVANILDFRDILKNEPAFVASKRGGKGFVEIASKLI</sequence>
<keyword evidence="1" id="KW-0378">Hydrolase</keyword>
<accession>A0AAJ1IF43</accession>
<evidence type="ECO:0000313" key="2">
    <source>
        <dbReference type="Proteomes" id="UP001221217"/>
    </source>
</evidence>
<dbReference type="Gene3D" id="3.40.50.1000">
    <property type="entry name" value="HAD superfamily/HAD-like"/>
    <property type="match status" value="2"/>
</dbReference>
<evidence type="ECO:0000313" key="1">
    <source>
        <dbReference type="EMBL" id="MDC7228119.1"/>
    </source>
</evidence>
<dbReference type="InterPro" id="IPR036412">
    <property type="entry name" value="HAD-like_sf"/>
</dbReference>
<dbReference type="EMBL" id="JAQQAL010000040">
    <property type="protein sequence ID" value="MDC7228119.1"/>
    <property type="molecule type" value="Genomic_DNA"/>
</dbReference>
<dbReference type="GO" id="GO:0005829">
    <property type="term" value="C:cytosol"/>
    <property type="evidence" value="ECO:0007669"/>
    <property type="project" value="TreeGrafter"/>
</dbReference>
<name>A0AAJ1IF43_9SPIO</name>
<reference evidence="1 2" key="1">
    <citation type="submission" date="2022-12" db="EMBL/GenBank/DDBJ databases">
        <title>Metagenome assembled genome from gulf of manar.</title>
        <authorList>
            <person name="Kohli P."/>
            <person name="Pk S."/>
            <person name="Venkata Ramana C."/>
            <person name="Sasikala C."/>
        </authorList>
    </citation>
    <scope>NUCLEOTIDE SEQUENCE [LARGE SCALE GENOMIC DNA]</scope>
    <source>
        <strain evidence="1">JB008</strain>
    </source>
</reference>
<dbReference type="PANTHER" id="PTHR10000">
    <property type="entry name" value="PHOSPHOSERINE PHOSPHATASE"/>
    <property type="match status" value="1"/>
</dbReference>
<dbReference type="Proteomes" id="UP001221217">
    <property type="component" value="Unassembled WGS sequence"/>
</dbReference>
<dbReference type="Pfam" id="PF08282">
    <property type="entry name" value="Hydrolase_3"/>
    <property type="match status" value="1"/>
</dbReference>
<organism evidence="1 2">
    <name type="scientific">Candidatus Thalassospirochaeta sargassi</name>
    <dbReference type="NCBI Taxonomy" id="3119039"/>
    <lineage>
        <taxon>Bacteria</taxon>
        <taxon>Pseudomonadati</taxon>
        <taxon>Spirochaetota</taxon>
        <taxon>Spirochaetia</taxon>
        <taxon>Spirochaetales</taxon>
        <taxon>Spirochaetaceae</taxon>
        <taxon>Candidatus Thalassospirochaeta</taxon>
    </lineage>
</organism>